<gene>
    <name evidence="4" type="ORF">BN000_02416</name>
</gene>
<dbReference type="InterPro" id="IPR051161">
    <property type="entry name" value="Mannose-6P_isomerase_type2"/>
</dbReference>
<dbReference type="InterPro" id="IPR001538">
    <property type="entry name" value="Man6P_isomerase-2_C"/>
</dbReference>
<dbReference type="Gene3D" id="2.60.120.10">
    <property type="entry name" value="Jelly Rolls"/>
    <property type="match status" value="1"/>
</dbReference>
<evidence type="ECO:0000313" key="5">
    <source>
        <dbReference type="Proteomes" id="UP000199087"/>
    </source>
</evidence>
<accession>A0A0U1NWU4</accession>
<dbReference type="Pfam" id="PF01050">
    <property type="entry name" value="MannoseP_isomer"/>
    <property type="match status" value="1"/>
</dbReference>
<feature type="domain" description="Mannose-6-phosphate isomerase type II C-terminal" evidence="3">
    <location>
        <begin position="374"/>
        <end position="477"/>
    </location>
</feature>
<dbReference type="SUPFAM" id="SSF53448">
    <property type="entry name" value="Nucleotide-diphospho-sugar transferases"/>
    <property type="match status" value="1"/>
</dbReference>
<name>A0A0U1NWU4_9BACI</name>
<proteinExistence type="predicted"/>
<dbReference type="GO" id="GO:0005976">
    <property type="term" value="P:polysaccharide metabolic process"/>
    <property type="evidence" value="ECO:0007669"/>
    <property type="project" value="InterPro"/>
</dbReference>
<dbReference type="STRING" id="1499688.BN000_02416"/>
<feature type="domain" description="Nucleotidyl transferase" evidence="2">
    <location>
        <begin position="38"/>
        <end position="304"/>
    </location>
</feature>
<dbReference type="InterPro" id="IPR029044">
    <property type="entry name" value="Nucleotide-diphossugar_trans"/>
</dbReference>
<dbReference type="EMBL" id="CVRB01000002">
    <property type="protein sequence ID" value="CRK82484.1"/>
    <property type="molecule type" value="Genomic_DNA"/>
</dbReference>
<dbReference type="Gene3D" id="3.90.550.10">
    <property type="entry name" value="Spore Coat Polysaccharide Biosynthesis Protein SpsA, Chain A"/>
    <property type="match status" value="1"/>
</dbReference>
<dbReference type="CDD" id="cd02213">
    <property type="entry name" value="cupin_PMI_typeII_C"/>
    <property type="match status" value="1"/>
</dbReference>
<dbReference type="InterPro" id="IPR014710">
    <property type="entry name" value="RmlC-like_jellyroll"/>
</dbReference>
<keyword evidence="5" id="KW-1185">Reference proteome</keyword>
<dbReference type="PANTHER" id="PTHR46390">
    <property type="entry name" value="MANNOSE-1-PHOSPHATE GUANYLYLTRANSFERASE"/>
    <property type="match status" value="1"/>
</dbReference>
<dbReference type="GO" id="GO:0004475">
    <property type="term" value="F:mannose-1-phosphate guanylyltransferase (GTP) activity"/>
    <property type="evidence" value="ECO:0007669"/>
    <property type="project" value="TreeGrafter"/>
</dbReference>
<keyword evidence="4" id="KW-0548">Nucleotidyltransferase</keyword>
<dbReference type="SUPFAM" id="SSF51182">
    <property type="entry name" value="RmlC-like cupins"/>
    <property type="match status" value="1"/>
</dbReference>
<dbReference type="GO" id="GO:0009298">
    <property type="term" value="P:GDP-mannose biosynthetic process"/>
    <property type="evidence" value="ECO:0007669"/>
    <property type="project" value="TreeGrafter"/>
</dbReference>
<protein>
    <submittedName>
        <fullName evidence="4">Mannose-1-phosphate guanylyltransferase/mannose-6-phosphate isomerase</fullName>
    </submittedName>
</protein>
<organism evidence="4 5">
    <name type="scientific">Neobacillus massiliamazoniensis</name>
    <dbReference type="NCBI Taxonomy" id="1499688"/>
    <lineage>
        <taxon>Bacteria</taxon>
        <taxon>Bacillati</taxon>
        <taxon>Bacillota</taxon>
        <taxon>Bacilli</taxon>
        <taxon>Bacillales</taxon>
        <taxon>Bacillaceae</taxon>
        <taxon>Neobacillus</taxon>
    </lineage>
</organism>
<dbReference type="AlphaFoldDB" id="A0A0U1NWU4"/>
<feature type="compositionally biased region" description="Basic and acidic residues" evidence="1">
    <location>
        <begin position="500"/>
        <end position="513"/>
    </location>
</feature>
<evidence type="ECO:0000259" key="2">
    <source>
        <dbReference type="Pfam" id="PF00483"/>
    </source>
</evidence>
<dbReference type="PANTHER" id="PTHR46390:SF1">
    <property type="entry name" value="MANNOSE-1-PHOSPHATE GUANYLYLTRANSFERASE"/>
    <property type="match status" value="1"/>
</dbReference>
<dbReference type="InterPro" id="IPR011051">
    <property type="entry name" value="RmlC_Cupin_sf"/>
</dbReference>
<keyword evidence="4" id="KW-0413">Isomerase</keyword>
<dbReference type="Pfam" id="PF00483">
    <property type="entry name" value="NTP_transferase"/>
    <property type="match status" value="1"/>
</dbReference>
<evidence type="ECO:0000256" key="1">
    <source>
        <dbReference type="SAM" id="MobiDB-lite"/>
    </source>
</evidence>
<dbReference type="Proteomes" id="UP000199087">
    <property type="component" value="Unassembled WGS sequence"/>
</dbReference>
<evidence type="ECO:0000259" key="3">
    <source>
        <dbReference type="Pfam" id="PF01050"/>
    </source>
</evidence>
<keyword evidence="4" id="KW-0808">Transferase</keyword>
<dbReference type="GO" id="GO:0016853">
    <property type="term" value="F:isomerase activity"/>
    <property type="evidence" value="ECO:0007669"/>
    <property type="project" value="UniProtKB-KW"/>
</dbReference>
<dbReference type="InterPro" id="IPR005835">
    <property type="entry name" value="NTP_transferase_dom"/>
</dbReference>
<reference evidence="5" key="1">
    <citation type="submission" date="2015-05" db="EMBL/GenBank/DDBJ databases">
        <authorList>
            <person name="Urmite Genomes"/>
        </authorList>
    </citation>
    <scope>NUCLEOTIDE SEQUENCE [LARGE SCALE GENOMIC DNA]</scope>
    <source>
        <strain evidence="5">LF1</strain>
    </source>
</reference>
<feature type="region of interest" description="Disordered" evidence="1">
    <location>
        <begin position="492"/>
        <end position="513"/>
    </location>
</feature>
<sequence length="513" mass="58441">MELPIPYIQLHIQLYKTTHFSIRWHIQLYQKGGGKYLKVILLSGGSGLRLWPLSNTTRSKQYLNLLKSPIQGYESMIQRVWRQLSEVDLQKHTYLAANKVQSESILNQLGEGIRLIIEPERRDTFPAVSLAAAYLHSVEKVEQNEVITVLPVDHLVGNHFFHVLKELEKTIQHSNADILLLGFPPTEPSEKYGYIIPEELENCSFQKVKFFVEKPDKNTAEKLIENNALWNCGVFVFKLKYLLDLLETKGYSTEFDKLANQYDQLPNISFDFEVVEKCNNIIVKPFKGHWKDLGTWNDLTQVMETNVKGSGIISGDSTNVYLINELNIPVVMNGVSNVVLAASHDGILISHMEKSSAIKPLVQKVQVRTMVEEKRWGTYRVLDIETLPNGNKVLTKSILINAGENISYQAHVKRSEVWTITSGMGLFVLDDRMRKVTAGDVLVIPVGAKHTIKSLTELQLIEVQMGSDLLEEDIIRICMTWEEVERICLKNNQRNGGNNHNEENESSEQKRTS</sequence>
<evidence type="ECO:0000313" key="4">
    <source>
        <dbReference type="EMBL" id="CRK82484.1"/>
    </source>
</evidence>